<dbReference type="Gene3D" id="1.10.10.10">
    <property type="entry name" value="Winged helix-like DNA-binding domain superfamily/Winged helix DNA-binding domain"/>
    <property type="match status" value="1"/>
</dbReference>
<dbReference type="InterPro" id="IPR050211">
    <property type="entry name" value="FOX_domain-containing"/>
</dbReference>
<feature type="domain" description="Fork-head" evidence="6">
    <location>
        <begin position="51"/>
        <end position="144"/>
    </location>
</feature>
<evidence type="ECO:0000256" key="1">
    <source>
        <dbReference type="ARBA" id="ARBA00004123"/>
    </source>
</evidence>
<dbReference type="OrthoDB" id="5954824at2759"/>
<dbReference type="PRINTS" id="PR00053">
    <property type="entry name" value="FORKHEAD"/>
</dbReference>
<accession>A0A9P9ICL3</accession>
<dbReference type="SUPFAM" id="SSF46785">
    <property type="entry name" value="Winged helix' DNA-binding domain"/>
    <property type="match status" value="1"/>
</dbReference>
<dbReference type="GO" id="GO:0001228">
    <property type="term" value="F:DNA-binding transcription activator activity, RNA polymerase II-specific"/>
    <property type="evidence" value="ECO:0007669"/>
    <property type="project" value="UniProtKB-ARBA"/>
</dbReference>
<comment type="subcellular location">
    <subcellularLocation>
        <location evidence="1 4">Nucleus</location>
    </subcellularLocation>
</comment>
<reference evidence="7" key="1">
    <citation type="journal article" date="2021" name="Nat. Commun.">
        <title>Genetic determinants of endophytism in the Arabidopsis root mycobiome.</title>
        <authorList>
            <person name="Mesny F."/>
            <person name="Miyauchi S."/>
            <person name="Thiergart T."/>
            <person name="Pickel B."/>
            <person name="Atanasova L."/>
            <person name="Karlsson M."/>
            <person name="Huettel B."/>
            <person name="Barry K.W."/>
            <person name="Haridas S."/>
            <person name="Chen C."/>
            <person name="Bauer D."/>
            <person name="Andreopoulos W."/>
            <person name="Pangilinan J."/>
            <person name="LaButti K."/>
            <person name="Riley R."/>
            <person name="Lipzen A."/>
            <person name="Clum A."/>
            <person name="Drula E."/>
            <person name="Henrissat B."/>
            <person name="Kohler A."/>
            <person name="Grigoriev I.V."/>
            <person name="Martin F.M."/>
            <person name="Hacquard S."/>
        </authorList>
    </citation>
    <scope>NUCLEOTIDE SEQUENCE</scope>
    <source>
        <strain evidence="7">MPI-CAGE-AT-0147</strain>
    </source>
</reference>
<dbReference type="CDD" id="cd00059">
    <property type="entry name" value="FH_FOX"/>
    <property type="match status" value="1"/>
</dbReference>
<name>A0A9P9ICL3_9HYPO</name>
<dbReference type="InterPro" id="IPR036388">
    <property type="entry name" value="WH-like_DNA-bd_sf"/>
</dbReference>
<evidence type="ECO:0000256" key="4">
    <source>
        <dbReference type="PROSITE-ProRule" id="PRU00089"/>
    </source>
</evidence>
<dbReference type="InterPro" id="IPR036390">
    <property type="entry name" value="WH_DNA-bd_sf"/>
</dbReference>
<evidence type="ECO:0000256" key="2">
    <source>
        <dbReference type="ARBA" id="ARBA00023125"/>
    </source>
</evidence>
<dbReference type="GO" id="GO:0000978">
    <property type="term" value="F:RNA polymerase II cis-regulatory region sequence-specific DNA binding"/>
    <property type="evidence" value="ECO:0007669"/>
    <property type="project" value="TreeGrafter"/>
</dbReference>
<proteinExistence type="predicted"/>
<feature type="compositionally biased region" description="Polar residues" evidence="5">
    <location>
        <begin position="36"/>
        <end position="51"/>
    </location>
</feature>
<dbReference type="SMART" id="SM00339">
    <property type="entry name" value="FH"/>
    <property type="match status" value="1"/>
</dbReference>
<feature type="region of interest" description="Disordered" evidence="5">
    <location>
        <begin position="137"/>
        <end position="167"/>
    </location>
</feature>
<dbReference type="PANTHER" id="PTHR11829:SF343">
    <property type="entry name" value="FORK-HEAD DOMAIN-CONTAINING PROTEIN"/>
    <property type="match status" value="1"/>
</dbReference>
<comment type="caution">
    <text evidence="7">The sequence shown here is derived from an EMBL/GenBank/DDBJ whole genome shotgun (WGS) entry which is preliminary data.</text>
</comment>
<dbReference type="PROSITE" id="PS50039">
    <property type="entry name" value="FORK_HEAD_3"/>
    <property type="match status" value="1"/>
</dbReference>
<sequence length="418" mass="45640">MRKQPRLTSSLGTQAEHNCYRPSPTGACSLADHNTKAPTNSSPPVVGTSTKPPHSYAQLIAMAILQSPKKMLSLAEIYRWISGNYSFYSASEIGWQNCIRHNLSRHKCFIKIQKPNSGKGSYWGIEAGAESQFLEAKRGRKSTRTVKNTIKSTHHKPPRPTLAPIDDPTLPLPVLISQAATTATTATLPTAETTPPTPVELSSDVHIAILDNPALEEFLEKSIDSEPPLDASTPSPLPTSIRPSPTVARHAEHGSNGPSVSHNSTPSTTTQPHKRKFASMEDSGYVSLYGSTTIRPKHVLTTEADRLSIKRGRAEAEIARLRQLSPSGLAKGGYTWSFDLSRASSTPSKRAHDKQLLTPLTLAAKIEPFVYPPCVSTNTDLCIHRKKVRDMLQSPICRVADMDDFIPWTPVFSLDDAA</sequence>
<dbReference type="GO" id="GO:0005634">
    <property type="term" value="C:nucleus"/>
    <property type="evidence" value="ECO:0007669"/>
    <property type="project" value="UniProtKB-SubCell"/>
</dbReference>
<dbReference type="PROSITE" id="PS00657">
    <property type="entry name" value="FORK_HEAD_1"/>
    <property type="match status" value="1"/>
</dbReference>
<dbReference type="PANTHER" id="PTHR11829">
    <property type="entry name" value="FORKHEAD BOX PROTEIN"/>
    <property type="match status" value="1"/>
</dbReference>
<dbReference type="Proteomes" id="UP000738349">
    <property type="component" value="Unassembled WGS sequence"/>
</dbReference>
<evidence type="ECO:0000256" key="5">
    <source>
        <dbReference type="SAM" id="MobiDB-lite"/>
    </source>
</evidence>
<keyword evidence="8" id="KW-1185">Reference proteome</keyword>
<protein>
    <submittedName>
        <fullName evidence="7">Fork head domain-containing protein</fullName>
    </submittedName>
</protein>
<keyword evidence="3 4" id="KW-0539">Nucleus</keyword>
<evidence type="ECO:0000256" key="3">
    <source>
        <dbReference type="ARBA" id="ARBA00023242"/>
    </source>
</evidence>
<evidence type="ECO:0000259" key="6">
    <source>
        <dbReference type="PROSITE" id="PS50039"/>
    </source>
</evidence>
<gene>
    <name evidence="7" type="ORF">EDB81DRAFT_822093</name>
</gene>
<feature type="DNA-binding region" description="Fork-head" evidence="4">
    <location>
        <begin position="51"/>
        <end position="144"/>
    </location>
</feature>
<dbReference type="FunFam" id="1.10.10.10:FF:000260">
    <property type="entry name" value="Forkhead transcription factor (Sep1)"/>
    <property type="match status" value="1"/>
</dbReference>
<dbReference type="InterPro" id="IPR018122">
    <property type="entry name" value="TF_fork_head_CS_1"/>
</dbReference>
<feature type="compositionally biased region" description="Polar residues" evidence="5">
    <location>
        <begin position="256"/>
        <end position="271"/>
    </location>
</feature>
<evidence type="ECO:0000313" key="8">
    <source>
        <dbReference type="Proteomes" id="UP000738349"/>
    </source>
</evidence>
<evidence type="ECO:0000313" key="7">
    <source>
        <dbReference type="EMBL" id="KAH7114590.1"/>
    </source>
</evidence>
<feature type="region of interest" description="Disordered" evidence="5">
    <location>
        <begin position="225"/>
        <end position="279"/>
    </location>
</feature>
<keyword evidence="2 4" id="KW-0238">DNA-binding</keyword>
<dbReference type="AlphaFoldDB" id="A0A9P9ICL3"/>
<dbReference type="EMBL" id="JAGMUV010000032">
    <property type="protein sequence ID" value="KAH7114590.1"/>
    <property type="molecule type" value="Genomic_DNA"/>
</dbReference>
<dbReference type="Pfam" id="PF00250">
    <property type="entry name" value="Forkhead"/>
    <property type="match status" value="1"/>
</dbReference>
<organism evidence="7 8">
    <name type="scientific">Dactylonectria macrodidyma</name>
    <dbReference type="NCBI Taxonomy" id="307937"/>
    <lineage>
        <taxon>Eukaryota</taxon>
        <taxon>Fungi</taxon>
        <taxon>Dikarya</taxon>
        <taxon>Ascomycota</taxon>
        <taxon>Pezizomycotina</taxon>
        <taxon>Sordariomycetes</taxon>
        <taxon>Hypocreomycetidae</taxon>
        <taxon>Hypocreales</taxon>
        <taxon>Nectriaceae</taxon>
        <taxon>Dactylonectria</taxon>
    </lineage>
</organism>
<feature type="region of interest" description="Disordered" evidence="5">
    <location>
        <begin position="30"/>
        <end position="51"/>
    </location>
</feature>
<dbReference type="InterPro" id="IPR001766">
    <property type="entry name" value="Fork_head_dom"/>
</dbReference>